<proteinExistence type="inferred from homology"/>
<feature type="binding site" evidence="12">
    <location>
        <position position="150"/>
    </location>
    <ligand>
        <name>Zn(2+)</name>
        <dbReference type="ChEBI" id="CHEBI:29105"/>
    </ligand>
</feature>
<dbReference type="FunFam" id="2.20.28.20:FF:000001">
    <property type="entry name" value="Methionine--tRNA ligase"/>
    <property type="match status" value="1"/>
</dbReference>
<comment type="catalytic activity">
    <reaction evidence="11 12">
        <text>tRNA(Met) + L-methionine + ATP = L-methionyl-tRNA(Met) + AMP + diphosphate</text>
        <dbReference type="Rhea" id="RHEA:13481"/>
        <dbReference type="Rhea" id="RHEA-COMP:9667"/>
        <dbReference type="Rhea" id="RHEA-COMP:9698"/>
        <dbReference type="ChEBI" id="CHEBI:30616"/>
        <dbReference type="ChEBI" id="CHEBI:33019"/>
        <dbReference type="ChEBI" id="CHEBI:57844"/>
        <dbReference type="ChEBI" id="CHEBI:78442"/>
        <dbReference type="ChEBI" id="CHEBI:78530"/>
        <dbReference type="ChEBI" id="CHEBI:456215"/>
        <dbReference type="EC" id="6.1.1.10"/>
    </reaction>
</comment>
<dbReference type="InterPro" id="IPR009080">
    <property type="entry name" value="tRNAsynth_Ia_anticodon-bd"/>
</dbReference>
<dbReference type="Pfam" id="PF09334">
    <property type="entry name" value="tRNA-synt_1g"/>
    <property type="match status" value="1"/>
</dbReference>
<dbReference type="InterPro" id="IPR029038">
    <property type="entry name" value="MetRS_Zn"/>
</dbReference>
<dbReference type="InterPro" id="IPR014758">
    <property type="entry name" value="Met-tRNA_synth"/>
</dbReference>
<dbReference type="EMBL" id="SMCR01000007">
    <property type="protein sequence ID" value="TCV94454.1"/>
    <property type="molecule type" value="Genomic_DNA"/>
</dbReference>
<evidence type="ECO:0000256" key="1">
    <source>
        <dbReference type="ARBA" id="ARBA00003314"/>
    </source>
</evidence>
<comment type="cofactor">
    <cofactor evidence="12">
        <name>Zn(2+)</name>
        <dbReference type="ChEBI" id="CHEBI:29105"/>
    </cofactor>
    <text evidence="12">Binds 1 zinc ion per subunit.</text>
</comment>
<dbReference type="AlphaFoldDB" id="A0A4R3YT20"/>
<comment type="function">
    <text evidence="1 12">Is required not only for elongation of protein synthesis but also for the initiation of all mRNA translation through initiator tRNA(fMet) aminoacylation.</text>
</comment>
<dbReference type="PRINTS" id="PR01041">
    <property type="entry name" value="TRNASYNTHMET"/>
</dbReference>
<feature type="domain" description="Methionyl-tRNA synthetase anticodon-binding" evidence="14">
    <location>
        <begin position="422"/>
        <end position="563"/>
    </location>
</feature>
<feature type="binding site" evidence="12">
    <location>
        <position position="147"/>
    </location>
    <ligand>
        <name>Zn(2+)</name>
        <dbReference type="ChEBI" id="CHEBI:29105"/>
    </ligand>
</feature>
<evidence type="ECO:0000256" key="4">
    <source>
        <dbReference type="ARBA" id="ARBA00022490"/>
    </source>
</evidence>
<evidence type="ECO:0000256" key="8">
    <source>
        <dbReference type="ARBA" id="ARBA00022840"/>
    </source>
</evidence>
<keyword evidence="5 12" id="KW-0436">Ligase</keyword>
<dbReference type="PANTHER" id="PTHR45765:SF1">
    <property type="entry name" value="METHIONINE--TRNA LIGASE, CYTOPLASMIC"/>
    <property type="match status" value="1"/>
</dbReference>
<dbReference type="OrthoDB" id="9810191at2"/>
<keyword evidence="4 12" id="KW-0963">Cytoplasm</keyword>
<reference evidence="15 16" key="1">
    <citation type="submission" date="2019-03" db="EMBL/GenBank/DDBJ databases">
        <title>Genomic Encyclopedia of Type Strains, Phase IV (KMG-IV): sequencing the most valuable type-strain genomes for metagenomic binning, comparative biology and taxonomic classification.</title>
        <authorList>
            <person name="Goeker M."/>
        </authorList>
    </citation>
    <scope>NUCLEOTIDE SEQUENCE [LARGE SCALE GENOMIC DNA]</scope>
    <source>
        <strain evidence="15 16">DSM 19580</strain>
    </source>
</reference>
<dbReference type="EC" id="6.1.1.10" evidence="12"/>
<dbReference type="Gene3D" id="1.10.730.10">
    <property type="entry name" value="Isoleucyl-tRNA Synthetase, Domain 1"/>
    <property type="match status" value="1"/>
</dbReference>
<evidence type="ECO:0000259" key="14">
    <source>
        <dbReference type="Pfam" id="PF19303"/>
    </source>
</evidence>
<dbReference type="Gene3D" id="2.20.28.20">
    <property type="entry name" value="Methionyl-tRNA synthetase, Zn-domain"/>
    <property type="match status" value="1"/>
</dbReference>
<evidence type="ECO:0000256" key="5">
    <source>
        <dbReference type="ARBA" id="ARBA00022598"/>
    </source>
</evidence>
<dbReference type="InterPro" id="IPR041872">
    <property type="entry name" value="Anticodon_Met"/>
</dbReference>
<keyword evidence="10 12" id="KW-0030">Aminoacyl-tRNA synthetase</keyword>
<dbReference type="CDD" id="cd00814">
    <property type="entry name" value="MetRS_core"/>
    <property type="match status" value="1"/>
</dbReference>
<evidence type="ECO:0000256" key="6">
    <source>
        <dbReference type="ARBA" id="ARBA00022741"/>
    </source>
</evidence>
<comment type="subunit">
    <text evidence="12">Monomer.</text>
</comment>
<organism evidence="15 16">
    <name type="scientific">Biostraticola tofi</name>
    <dbReference type="NCBI Taxonomy" id="466109"/>
    <lineage>
        <taxon>Bacteria</taxon>
        <taxon>Pseudomonadati</taxon>
        <taxon>Pseudomonadota</taxon>
        <taxon>Gammaproteobacteria</taxon>
        <taxon>Enterobacterales</taxon>
        <taxon>Bruguierivoracaceae</taxon>
        <taxon>Biostraticola</taxon>
    </lineage>
</organism>
<name>A0A4R3YT20_9GAMM</name>
<dbReference type="HAMAP" id="MF_00098">
    <property type="entry name" value="Met_tRNA_synth_type1"/>
    <property type="match status" value="1"/>
</dbReference>
<comment type="caution">
    <text evidence="15">The sequence shown here is derived from an EMBL/GenBank/DDBJ whole genome shotgun (WGS) entry which is preliminary data.</text>
</comment>
<feature type="binding site" evidence="12">
    <location>
        <position position="342"/>
    </location>
    <ligand>
        <name>ATP</name>
        <dbReference type="ChEBI" id="CHEBI:30616"/>
    </ligand>
</feature>
<keyword evidence="9 12" id="KW-0648">Protein biosynthesis</keyword>
<evidence type="ECO:0000313" key="15">
    <source>
        <dbReference type="EMBL" id="TCV94454.1"/>
    </source>
</evidence>
<evidence type="ECO:0000256" key="3">
    <source>
        <dbReference type="ARBA" id="ARBA00008258"/>
    </source>
</evidence>
<feature type="short sequence motif" description="'KMSKS' region" evidence="12">
    <location>
        <begin position="339"/>
        <end position="343"/>
    </location>
</feature>
<evidence type="ECO:0000256" key="9">
    <source>
        <dbReference type="ARBA" id="ARBA00022917"/>
    </source>
</evidence>
<keyword evidence="16" id="KW-1185">Reference proteome</keyword>
<keyword evidence="7 12" id="KW-0862">Zinc</keyword>
<dbReference type="GO" id="GO:0017101">
    <property type="term" value="C:aminoacyl-tRNA synthetase multienzyme complex"/>
    <property type="evidence" value="ECO:0007669"/>
    <property type="project" value="TreeGrafter"/>
</dbReference>
<evidence type="ECO:0000256" key="10">
    <source>
        <dbReference type="ARBA" id="ARBA00023146"/>
    </source>
</evidence>
<dbReference type="SUPFAM" id="SSF47323">
    <property type="entry name" value="Anticodon-binding domain of a subclass of class I aminoacyl-tRNA synthetases"/>
    <property type="match status" value="1"/>
</dbReference>
<dbReference type="CDD" id="cd07957">
    <property type="entry name" value="Anticodon_Ia_Met"/>
    <property type="match status" value="1"/>
</dbReference>
<keyword evidence="12" id="KW-0479">Metal-binding</keyword>
<feature type="domain" description="Methionyl/Leucyl tRNA synthetase" evidence="13">
    <location>
        <begin position="8"/>
        <end position="402"/>
    </location>
</feature>
<gene>
    <name evidence="12" type="primary">metG</name>
    <name evidence="15" type="ORF">EDC52_107197</name>
</gene>
<dbReference type="InterPro" id="IPR023458">
    <property type="entry name" value="Met-tRNA_ligase_1"/>
</dbReference>
<dbReference type="Gene3D" id="3.40.50.620">
    <property type="entry name" value="HUPs"/>
    <property type="match status" value="1"/>
</dbReference>
<keyword evidence="6 12" id="KW-0547">Nucleotide-binding</keyword>
<keyword evidence="8 12" id="KW-0067">ATP-binding</keyword>
<evidence type="ECO:0000313" key="16">
    <source>
        <dbReference type="Proteomes" id="UP000295719"/>
    </source>
</evidence>
<evidence type="ECO:0000256" key="11">
    <source>
        <dbReference type="ARBA" id="ARBA00047364"/>
    </source>
</evidence>
<dbReference type="Pfam" id="PF19303">
    <property type="entry name" value="Anticodon_3"/>
    <property type="match status" value="1"/>
</dbReference>
<feature type="short sequence motif" description="'HIGH' region" evidence="12">
    <location>
        <begin position="15"/>
        <end position="25"/>
    </location>
</feature>
<dbReference type="InterPro" id="IPR014729">
    <property type="entry name" value="Rossmann-like_a/b/a_fold"/>
</dbReference>
<evidence type="ECO:0000256" key="7">
    <source>
        <dbReference type="ARBA" id="ARBA00022833"/>
    </source>
</evidence>
<dbReference type="InterPro" id="IPR033911">
    <property type="entry name" value="MetRS_core"/>
</dbReference>
<dbReference type="PANTHER" id="PTHR45765">
    <property type="entry name" value="METHIONINE--TRNA LIGASE"/>
    <property type="match status" value="1"/>
</dbReference>
<dbReference type="GO" id="GO:0046872">
    <property type="term" value="F:metal ion binding"/>
    <property type="evidence" value="ECO:0007669"/>
    <property type="project" value="UniProtKB-KW"/>
</dbReference>
<dbReference type="NCBIfam" id="TIGR00398">
    <property type="entry name" value="metG"/>
    <property type="match status" value="1"/>
</dbReference>
<sequence>MKIDMNKVLITSALPYINGTKHVGNLIGSMLPADFYARFQRQQGKEVLYICGTDEHGTPAELGAQAAGLNIEQYCQQNHCLQRDIYRSFDISFDYFGRTSTKMNRKCTQEIFARLNDHGYIFEKSIKQYYSSIDKRFLPDRYIEGTCPRCHYTDARGDQCDKCGALLSPEELLSPRSALSGSTDLQQIAGNHLFFDLGLLEPQLKSWISNQDGWPPLVRGIANQWLKEGLKARCITRDLHWGVPVPLPAYHDKVFYVWFDAPMGYISMTQEWAAANGWPESWQAWWLAPEDVNLVQFMAKDNVPFHTLFWPAMLKGSGQDWLSASYIKGVNWLTYEGDKFSTSRRRGVFTDKALELFPADYWRYGLFAMIPESSDADFSFQAFAQIINKDLADSLGNFINRTFKIIENHFGGILPAGFLLDDRLRQDIGLQVKSYLTQMEEIQFRKTGHHIRKMWDIGNEYISQAQPWQVLKTDRPQVIHILKNCLYLLNIFSCALAPIIPALAGRIRQALALQQTPFPSLESAMDAHWLDKEIHLDLQVDCLVKKIPPERVEALTAAFSGSQDTDSTRR</sequence>
<feature type="binding site" evidence="12">
    <location>
        <position position="160"/>
    </location>
    <ligand>
        <name>Zn(2+)</name>
        <dbReference type="ChEBI" id="CHEBI:29105"/>
    </ligand>
</feature>
<dbReference type="SUPFAM" id="SSF52374">
    <property type="entry name" value="Nucleotidylyl transferase"/>
    <property type="match status" value="1"/>
</dbReference>
<dbReference type="GO" id="GO:0005829">
    <property type="term" value="C:cytosol"/>
    <property type="evidence" value="ECO:0007669"/>
    <property type="project" value="TreeGrafter"/>
</dbReference>
<evidence type="ECO:0000259" key="13">
    <source>
        <dbReference type="Pfam" id="PF09334"/>
    </source>
</evidence>
<accession>A0A4R3YT20</accession>
<evidence type="ECO:0000256" key="12">
    <source>
        <dbReference type="HAMAP-Rule" id="MF_00098"/>
    </source>
</evidence>
<protein>
    <recommendedName>
        <fullName evidence="12">Methionine--tRNA ligase</fullName>
        <ecNumber evidence="12">6.1.1.10</ecNumber>
    </recommendedName>
    <alternativeName>
        <fullName evidence="12">Methionyl-tRNA synthetase</fullName>
        <shortName evidence="12">MetRS</shortName>
    </alternativeName>
</protein>
<dbReference type="GO" id="GO:0006431">
    <property type="term" value="P:methionyl-tRNA aminoacylation"/>
    <property type="evidence" value="ECO:0007669"/>
    <property type="project" value="UniProtKB-UniRule"/>
</dbReference>
<dbReference type="GO" id="GO:0005524">
    <property type="term" value="F:ATP binding"/>
    <property type="evidence" value="ECO:0007669"/>
    <property type="project" value="UniProtKB-UniRule"/>
</dbReference>
<feature type="binding site" evidence="12">
    <location>
        <position position="163"/>
    </location>
    <ligand>
        <name>Zn(2+)</name>
        <dbReference type="ChEBI" id="CHEBI:29105"/>
    </ligand>
</feature>
<evidence type="ECO:0000256" key="2">
    <source>
        <dbReference type="ARBA" id="ARBA00004496"/>
    </source>
</evidence>
<dbReference type="Proteomes" id="UP000295719">
    <property type="component" value="Unassembled WGS sequence"/>
</dbReference>
<dbReference type="SUPFAM" id="SSF57770">
    <property type="entry name" value="Methionyl-tRNA synthetase (MetRS), Zn-domain"/>
    <property type="match status" value="1"/>
</dbReference>
<comment type="similarity">
    <text evidence="3 12">Belongs to the class-I aminoacyl-tRNA synthetase family. MetG type 1 subfamily.</text>
</comment>
<comment type="subcellular location">
    <subcellularLocation>
        <location evidence="2 12">Cytoplasm</location>
    </subcellularLocation>
</comment>
<dbReference type="GO" id="GO:0004825">
    <property type="term" value="F:methionine-tRNA ligase activity"/>
    <property type="evidence" value="ECO:0007669"/>
    <property type="project" value="UniProtKB-UniRule"/>
</dbReference>
<dbReference type="InterPro" id="IPR015413">
    <property type="entry name" value="Methionyl/Leucyl_tRNA_Synth"/>
</dbReference>